<comment type="caution">
    <text evidence="11">The sequence shown here is derived from an EMBL/GenBank/DDBJ whole genome shotgun (WGS) entry which is preliminary data.</text>
</comment>
<dbReference type="GO" id="GO:0005524">
    <property type="term" value="F:ATP binding"/>
    <property type="evidence" value="ECO:0007669"/>
    <property type="project" value="UniProtKB-KW"/>
</dbReference>
<dbReference type="CDD" id="cd05153">
    <property type="entry name" value="HomoserineK_II"/>
    <property type="match status" value="1"/>
</dbReference>
<comment type="similarity">
    <text evidence="7 8">Belongs to the pseudomonas-type ThrB family.</text>
</comment>
<evidence type="ECO:0000256" key="6">
    <source>
        <dbReference type="ARBA" id="ARBA00022840"/>
    </source>
</evidence>
<evidence type="ECO:0000256" key="3">
    <source>
        <dbReference type="ARBA" id="ARBA00022697"/>
    </source>
</evidence>
<keyword evidence="4 8" id="KW-0547">Nucleotide-binding</keyword>
<proteinExistence type="inferred from homology"/>
<dbReference type="InterPro" id="IPR050249">
    <property type="entry name" value="Pseudomonas-type_ThrB"/>
</dbReference>
<organism evidence="11 12">
    <name type="scientific">Rhizobium straminoryzae</name>
    <dbReference type="NCBI Taxonomy" id="1387186"/>
    <lineage>
        <taxon>Bacteria</taxon>
        <taxon>Pseudomonadati</taxon>
        <taxon>Pseudomonadota</taxon>
        <taxon>Alphaproteobacteria</taxon>
        <taxon>Hyphomicrobiales</taxon>
        <taxon>Rhizobiaceae</taxon>
        <taxon>Rhizobium/Agrobacterium group</taxon>
        <taxon>Rhizobium</taxon>
    </lineage>
</organism>
<keyword evidence="12" id="KW-1185">Reference proteome</keyword>
<dbReference type="HAMAP" id="MF_00301">
    <property type="entry name" value="Homoser_kinase_2"/>
    <property type="match status" value="1"/>
</dbReference>
<protein>
    <recommendedName>
        <fullName evidence="8 9">Homoserine kinase</fullName>
        <shortName evidence="8">HK</shortName>
        <shortName evidence="8">HSK</shortName>
        <ecNumber evidence="8 9">2.7.1.39</ecNumber>
    </recommendedName>
</protein>
<feature type="domain" description="Aminoglycoside phosphotransferase" evidence="10">
    <location>
        <begin position="27"/>
        <end position="257"/>
    </location>
</feature>
<keyword evidence="3 8" id="KW-0791">Threonine biosynthesis</keyword>
<accession>A0A549TBX0</accession>
<dbReference type="RefSeq" id="WP_143124962.1">
    <property type="nucleotide sequence ID" value="NZ_VJMG01000021.1"/>
</dbReference>
<dbReference type="GO" id="GO:0009088">
    <property type="term" value="P:threonine biosynthetic process"/>
    <property type="evidence" value="ECO:0007669"/>
    <property type="project" value="UniProtKB-UniRule"/>
</dbReference>
<dbReference type="EMBL" id="VJMG01000021">
    <property type="protein sequence ID" value="TRL39383.1"/>
    <property type="molecule type" value="Genomic_DNA"/>
</dbReference>
<dbReference type="Pfam" id="PF01636">
    <property type="entry name" value="APH"/>
    <property type="match status" value="1"/>
</dbReference>
<dbReference type="UniPathway" id="UPA00050">
    <property type="reaction ID" value="UER00064"/>
</dbReference>
<evidence type="ECO:0000256" key="9">
    <source>
        <dbReference type="NCBIfam" id="TIGR00938"/>
    </source>
</evidence>
<evidence type="ECO:0000313" key="11">
    <source>
        <dbReference type="EMBL" id="TRL39383.1"/>
    </source>
</evidence>
<dbReference type="SUPFAM" id="SSF56112">
    <property type="entry name" value="Protein kinase-like (PK-like)"/>
    <property type="match status" value="1"/>
</dbReference>
<evidence type="ECO:0000256" key="5">
    <source>
        <dbReference type="ARBA" id="ARBA00022777"/>
    </source>
</evidence>
<keyword evidence="2 8" id="KW-0808">Transferase</keyword>
<comment type="pathway">
    <text evidence="8">Amino-acid biosynthesis; L-threonine biosynthesis; L-threonine from L-aspartate: step 4/5.</text>
</comment>
<dbReference type="InterPro" id="IPR011009">
    <property type="entry name" value="Kinase-like_dom_sf"/>
</dbReference>
<dbReference type="Proteomes" id="UP000316801">
    <property type="component" value="Unassembled WGS sequence"/>
</dbReference>
<dbReference type="NCBIfam" id="TIGR00938">
    <property type="entry name" value="thrB_alt"/>
    <property type="match status" value="1"/>
</dbReference>
<evidence type="ECO:0000256" key="2">
    <source>
        <dbReference type="ARBA" id="ARBA00022679"/>
    </source>
</evidence>
<evidence type="ECO:0000256" key="8">
    <source>
        <dbReference type="HAMAP-Rule" id="MF_00301"/>
    </source>
</evidence>
<sequence>MAVYTDISETDLRAFLAQYDVGELTSYKGIAEGVENSNFLLHTTRDPLILTLYEKRVDAGDLPFFLGLMQHLAEKGLSCPLPLPRHDGRLTGELSGRPAALISFLEGMWLRKPEAAHCGQVGRALAELHLAAQDFSIRRPNALSLDGWLDLWAKAGPRADEVQEGLQAEISDELDHLSGHWPKDLPTGVIHADLFQDNVFFLGDRLSGLIDFYFACNDMLAYDVAICLNAWCFQPDGSYNFAKGAALLAGYQSVRPLSANEQAALPILARGSALRFFLTRLYDWQTTPEGALVVKKDPLEYLRKLRFHRAIVSPSEYGLEIAS</sequence>
<dbReference type="PANTHER" id="PTHR21064:SF6">
    <property type="entry name" value="AMINOGLYCOSIDE PHOSPHOTRANSFERASE DOMAIN-CONTAINING PROTEIN"/>
    <property type="match status" value="1"/>
</dbReference>
<reference evidence="11 12" key="1">
    <citation type="submission" date="2019-07" db="EMBL/GenBank/DDBJ databases">
        <title>Ln-dependent methylotrophs.</title>
        <authorList>
            <person name="Tani A."/>
        </authorList>
    </citation>
    <scope>NUCLEOTIDE SEQUENCE [LARGE SCALE GENOMIC DNA]</scope>
    <source>
        <strain evidence="11 12">SM12</strain>
    </source>
</reference>
<dbReference type="InterPro" id="IPR002575">
    <property type="entry name" value="Aminoglycoside_PTrfase"/>
</dbReference>
<evidence type="ECO:0000259" key="10">
    <source>
        <dbReference type="Pfam" id="PF01636"/>
    </source>
</evidence>
<comment type="catalytic activity">
    <reaction evidence="8">
        <text>L-homoserine + ATP = O-phospho-L-homoserine + ADP + H(+)</text>
        <dbReference type="Rhea" id="RHEA:13985"/>
        <dbReference type="ChEBI" id="CHEBI:15378"/>
        <dbReference type="ChEBI" id="CHEBI:30616"/>
        <dbReference type="ChEBI" id="CHEBI:57476"/>
        <dbReference type="ChEBI" id="CHEBI:57590"/>
        <dbReference type="ChEBI" id="CHEBI:456216"/>
        <dbReference type="EC" id="2.7.1.39"/>
    </reaction>
</comment>
<dbReference type="Gene3D" id="3.30.200.20">
    <property type="entry name" value="Phosphorylase Kinase, domain 1"/>
    <property type="match status" value="1"/>
</dbReference>
<dbReference type="InterPro" id="IPR005280">
    <property type="entry name" value="Homoserine_kinase_II"/>
</dbReference>
<name>A0A549TBX0_9HYPH</name>
<keyword evidence="6 8" id="KW-0067">ATP-binding</keyword>
<evidence type="ECO:0000256" key="1">
    <source>
        <dbReference type="ARBA" id="ARBA00022605"/>
    </source>
</evidence>
<gene>
    <name evidence="8" type="primary">thrB</name>
    <name evidence="11" type="ORF">FNA46_09580</name>
</gene>
<dbReference type="PANTHER" id="PTHR21064">
    <property type="entry name" value="AMINOGLYCOSIDE PHOSPHOTRANSFERASE DOMAIN-CONTAINING PROTEIN-RELATED"/>
    <property type="match status" value="1"/>
</dbReference>
<evidence type="ECO:0000256" key="4">
    <source>
        <dbReference type="ARBA" id="ARBA00022741"/>
    </source>
</evidence>
<evidence type="ECO:0000313" key="12">
    <source>
        <dbReference type="Proteomes" id="UP000316801"/>
    </source>
</evidence>
<dbReference type="AlphaFoldDB" id="A0A549TBX0"/>
<dbReference type="Gene3D" id="3.90.1200.10">
    <property type="match status" value="1"/>
</dbReference>
<keyword evidence="1 8" id="KW-0028">Amino-acid biosynthesis</keyword>
<keyword evidence="5 8" id="KW-0418">Kinase</keyword>
<dbReference type="GO" id="GO:0004413">
    <property type="term" value="F:homoserine kinase activity"/>
    <property type="evidence" value="ECO:0007669"/>
    <property type="project" value="UniProtKB-UniRule"/>
</dbReference>
<dbReference type="NCBIfam" id="NF003558">
    <property type="entry name" value="PRK05231.1"/>
    <property type="match status" value="1"/>
</dbReference>
<evidence type="ECO:0000256" key="7">
    <source>
        <dbReference type="ARBA" id="ARBA00038240"/>
    </source>
</evidence>
<dbReference type="EC" id="2.7.1.39" evidence="8 9"/>